<dbReference type="AlphaFoldDB" id="A0A8F9TSV9"/>
<keyword evidence="1" id="KW-0812">Transmembrane</keyword>
<dbReference type="PANTHER" id="PTHR34351:SF1">
    <property type="entry name" value="SLR1927 PROTEIN"/>
    <property type="match status" value="1"/>
</dbReference>
<dbReference type="RefSeq" id="WP_220160600.1">
    <property type="nucleotide sequence ID" value="NZ_CP080507.1"/>
</dbReference>
<dbReference type="EMBL" id="CP080507">
    <property type="protein sequence ID" value="QYM77495.1"/>
    <property type="molecule type" value="Genomic_DNA"/>
</dbReference>
<accession>A0A8F9TSV9</accession>
<organism evidence="3 4">
    <name type="scientific">Horticoccus luteus</name>
    <dbReference type="NCBI Taxonomy" id="2862869"/>
    <lineage>
        <taxon>Bacteria</taxon>
        <taxon>Pseudomonadati</taxon>
        <taxon>Verrucomicrobiota</taxon>
        <taxon>Opitutia</taxon>
        <taxon>Opitutales</taxon>
        <taxon>Opitutaceae</taxon>
        <taxon>Horticoccus</taxon>
    </lineage>
</organism>
<dbReference type="Proteomes" id="UP000825051">
    <property type="component" value="Chromosome"/>
</dbReference>
<dbReference type="InterPro" id="IPR002881">
    <property type="entry name" value="DUF58"/>
</dbReference>
<evidence type="ECO:0000313" key="4">
    <source>
        <dbReference type="Proteomes" id="UP000825051"/>
    </source>
</evidence>
<feature type="transmembrane region" description="Helical" evidence="1">
    <location>
        <begin position="65"/>
        <end position="86"/>
    </location>
</feature>
<keyword evidence="1" id="KW-0472">Membrane</keyword>
<dbReference type="Pfam" id="PF01882">
    <property type="entry name" value="DUF58"/>
    <property type="match status" value="1"/>
</dbReference>
<gene>
    <name evidence="3" type="ORF">K0B96_09145</name>
</gene>
<dbReference type="KEGG" id="ole:K0B96_09145"/>
<keyword evidence="4" id="KW-1185">Reference proteome</keyword>
<evidence type="ECO:0000256" key="1">
    <source>
        <dbReference type="SAM" id="Phobius"/>
    </source>
</evidence>
<evidence type="ECO:0000259" key="2">
    <source>
        <dbReference type="Pfam" id="PF01882"/>
    </source>
</evidence>
<feature type="domain" description="DUF58" evidence="2">
    <location>
        <begin position="255"/>
        <end position="327"/>
    </location>
</feature>
<proteinExistence type="predicted"/>
<evidence type="ECO:0000313" key="3">
    <source>
        <dbReference type="EMBL" id="QYM77495.1"/>
    </source>
</evidence>
<name>A0A8F9TSV9_9BACT</name>
<protein>
    <submittedName>
        <fullName evidence="3">DUF58 domain-containing protein</fullName>
    </submittedName>
</protein>
<sequence>MRLKLEGGRKAGRREARERFTWRRALWAVVYPVRQERTVPTLPGWLLMGLAMGVGTAAYNSASNILFITLALLLASLVGSGVLAWINLRRVDWQLDLPGPWRAGQRAVVAVELRNDKRTWPTYALWVDVGAVRERAVVTPASNGRTLRARLAEWNRRDARGRLRQEGRLDGGEMARLEWSFLPDRRGRWVVSLDHVGSAFPFGFLEKARRGECRGERVVWPAPVDYQPVAAGARPQPQGGESEQRAGAGGDLLAVRSYAPGDSHRLIHWKASARAGELLVRQFAQETRDALQLWVNPDAGLWPREEQFEVMVSLAATLAEDLFHAGRLTRVAVGAGAPVALRQAGDLAAFLSELAVVTRAAQPSGTALQWARAREVVTFAPAGARGVEAHINGITTATA</sequence>
<keyword evidence="1" id="KW-1133">Transmembrane helix</keyword>
<reference evidence="3" key="1">
    <citation type="submission" date="2021-08" db="EMBL/GenBank/DDBJ databases">
        <title>Genome of a novel bacterium of the phylum Verrucomicrobia, Oleiharenicola sp. KSB-15.</title>
        <authorList>
            <person name="Chung J.-H."/>
            <person name="Ahn J.-H."/>
            <person name="Yoon Y."/>
            <person name="Kim D.-Y."/>
            <person name="An S.-H."/>
            <person name="Park I."/>
            <person name="Yeon J."/>
        </authorList>
    </citation>
    <scope>NUCLEOTIDE SEQUENCE</scope>
    <source>
        <strain evidence="3">KSB-15</strain>
    </source>
</reference>
<dbReference type="PANTHER" id="PTHR34351">
    <property type="entry name" value="SLR1927 PROTEIN-RELATED"/>
    <property type="match status" value="1"/>
</dbReference>